<dbReference type="EMBL" id="FOFN01000005">
    <property type="protein sequence ID" value="SER08164.1"/>
    <property type="molecule type" value="Genomic_DNA"/>
</dbReference>
<feature type="transmembrane region" description="Helical" evidence="1">
    <location>
        <begin position="35"/>
        <end position="52"/>
    </location>
</feature>
<accession>A0A1H9L9T5</accession>
<evidence type="ECO:0000313" key="3">
    <source>
        <dbReference type="Proteomes" id="UP000198999"/>
    </source>
</evidence>
<feature type="transmembrane region" description="Helical" evidence="1">
    <location>
        <begin position="58"/>
        <end position="80"/>
    </location>
</feature>
<name>A0A1H9L9T5_9FLAO</name>
<dbReference type="RefSeq" id="WP_092581015.1">
    <property type="nucleotide sequence ID" value="NZ_FOFN01000005.1"/>
</dbReference>
<proteinExistence type="predicted"/>
<evidence type="ECO:0000313" key="2">
    <source>
        <dbReference type="EMBL" id="SER08164.1"/>
    </source>
</evidence>
<keyword evidence="1" id="KW-0472">Membrane</keyword>
<gene>
    <name evidence="2" type="ORF">SAMN05421824_2996</name>
</gene>
<protein>
    <submittedName>
        <fullName evidence="2">Uncharacterized protein</fullName>
    </submittedName>
</protein>
<keyword evidence="1" id="KW-1133">Transmembrane helix</keyword>
<sequence length="218" mass="26144">MIKEYERDLTESEKRILKKQIEESKSRIPRELGMIFLKIFILTSFVLLIYYFPKIWLIIILSIISFFILWLLYYDIPLLVSRPKYLKKKQKNIENGIVRVNEINIDRYIKIANFEDEGNHFIVEYNGKLTLIGGQDFLGVRKLKNKIEQIEILDDERKFIYYDKVKKTGDSLNPFYVFKKGISDNLVESKIWEKLTNRNPFSGKLEDLNEFIEEDKRK</sequence>
<evidence type="ECO:0000256" key="1">
    <source>
        <dbReference type="SAM" id="Phobius"/>
    </source>
</evidence>
<reference evidence="2 3" key="1">
    <citation type="submission" date="2016-10" db="EMBL/GenBank/DDBJ databases">
        <authorList>
            <person name="de Groot N.N."/>
        </authorList>
    </citation>
    <scope>NUCLEOTIDE SEQUENCE [LARGE SCALE GENOMIC DNA]</scope>
    <source>
        <strain evidence="2 3">DSM 21035</strain>
    </source>
</reference>
<dbReference type="Proteomes" id="UP000198999">
    <property type="component" value="Unassembled WGS sequence"/>
</dbReference>
<dbReference type="OrthoDB" id="9836545at2"/>
<organism evidence="2 3">
    <name type="scientific">Hyunsoonleella jejuensis</name>
    <dbReference type="NCBI Taxonomy" id="419940"/>
    <lineage>
        <taxon>Bacteria</taxon>
        <taxon>Pseudomonadati</taxon>
        <taxon>Bacteroidota</taxon>
        <taxon>Flavobacteriia</taxon>
        <taxon>Flavobacteriales</taxon>
        <taxon>Flavobacteriaceae</taxon>
    </lineage>
</organism>
<keyword evidence="1" id="KW-0812">Transmembrane</keyword>
<dbReference type="AlphaFoldDB" id="A0A1H9L9T5"/>
<keyword evidence="3" id="KW-1185">Reference proteome</keyword>